<dbReference type="InterPro" id="IPR001466">
    <property type="entry name" value="Beta-lactam-related"/>
</dbReference>
<feature type="domain" description="Beta-lactamase-related" evidence="1">
    <location>
        <begin position="20"/>
        <end position="390"/>
    </location>
</feature>
<name>A0A928V3E3_9GAMM</name>
<gene>
    <name evidence="2" type="ORF">C4F51_12690</name>
</gene>
<evidence type="ECO:0000259" key="1">
    <source>
        <dbReference type="Pfam" id="PF00144"/>
    </source>
</evidence>
<dbReference type="InterPro" id="IPR012338">
    <property type="entry name" value="Beta-lactam/transpept-like"/>
</dbReference>
<accession>A0A928V3E3</accession>
<organism evidence="2 3">
    <name type="scientific">Cellvibrio polysaccharolyticus</name>
    <dbReference type="NCBI Taxonomy" id="2082724"/>
    <lineage>
        <taxon>Bacteria</taxon>
        <taxon>Pseudomonadati</taxon>
        <taxon>Pseudomonadota</taxon>
        <taxon>Gammaproteobacteria</taxon>
        <taxon>Cellvibrionales</taxon>
        <taxon>Cellvibrionaceae</taxon>
        <taxon>Cellvibrio</taxon>
    </lineage>
</organism>
<dbReference type="Pfam" id="PF00144">
    <property type="entry name" value="Beta-lactamase"/>
    <property type="match status" value="1"/>
</dbReference>
<dbReference type="PANTHER" id="PTHR43319:SF3">
    <property type="entry name" value="BETA-LACTAMASE-RELATED DOMAIN-CONTAINING PROTEIN"/>
    <property type="match status" value="1"/>
</dbReference>
<evidence type="ECO:0000313" key="3">
    <source>
        <dbReference type="Proteomes" id="UP000652567"/>
    </source>
</evidence>
<dbReference type="Proteomes" id="UP000652567">
    <property type="component" value="Unassembled WGS sequence"/>
</dbReference>
<sequence length="401" mass="42853">MTDIHGHWQPGCEPVVDAFAKNFAQGGEEGAALSVIHRGKPLIDIYAGHFSNRLAGTTEQPWQADTRVNIFSAGKPLVAVAVLRLIADGKLNLDDKIASIWPEFAVNGKADISVRQVLCHRSGVSAFHERIADAAVFDWDAITTAIAAETPWFDVDQGQGYSPFVYGWILGEVVKRVAGTANFYQAFQALVAVPGNCGAVYGLSDTAVTTVADIAPLKRPAGAAESDVARTPGADSASLGRLMKSDPRGITNRAFANPMSLMMSTNTREWRQAQIPAANAHASAADLANFYSALLEGKLLSDEVLALCWQEQSSAVDQVLGVPLRFACGSMLTQADRPDSRFGRGARAFGHPGAGGTLGFADPEYHIGFGYVTSRVGQSVLIDDRAIRLIDALYQLPEIPL</sequence>
<comment type="caution">
    <text evidence="2">The sequence shown here is derived from an EMBL/GenBank/DDBJ whole genome shotgun (WGS) entry which is preliminary data.</text>
</comment>
<keyword evidence="3" id="KW-1185">Reference proteome</keyword>
<dbReference type="InterPro" id="IPR052907">
    <property type="entry name" value="Beta-lactamase/esterase"/>
</dbReference>
<dbReference type="GO" id="GO:0016787">
    <property type="term" value="F:hydrolase activity"/>
    <property type="evidence" value="ECO:0007669"/>
    <property type="project" value="UniProtKB-KW"/>
</dbReference>
<dbReference type="RefSeq" id="WP_193910293.1">
    <property type="nucleotide sequence ID" value="NZ_PRDL01000001.1"/>
</dbReference>
<proteinExistence type="predicted"/>
<dbReference type="SUPFAM" id="SSF56601">
    <property type="entry name" value="beta-lactamase/transpeptidase-like"/>
    <property type="match status" value="1"/>
</dbReference>
<dbReference type="Gene3D" id="3.40.710.10">
    <property type="entry name" value="DD-peptidase/beta-lactamase superfamily"/>
    <property type="match status" value="1"/>
</dbReference>
<dbReference type="AlphaFoldDB" id="A0A928V3E3"/>
<dbReference type="PANTHER" id="PTHR43319">
    <property type="entry name" value="BETA-LACTAMASE-RELATED"/>
    <property type="match status" value="1"/>
</dbReference>
<protein>
    <submittedName>
        <fullName evidence="2">Class A beta-lactamase-related serine hydrolase</fullName>
    </submittedName>
</protein>
<reference evidence="2" key="1">
    <citation type="submission" date="2018-07" db="EMBL/GenBank/DDBJ databases">
        <title>Genome assembly of strain Ka43.</title>
        <authorList>
            <person name="Kukolya J."/>
            <person name="Nagy I."/>
            <person name="Horvath B."/>
            <person name="Toth A."/>
        </authorList>
    </citation>
    <scope>NUCLEOTIDE SEQUENCE</scope>
    <source>
        <strain evidence="2">KB43</strain>
    </source>
</reference>
<dbReference type="EMBL" id="PRDL01000001">
    <property type="protein sequence ID" value="MBE8718043.1"/>
    <property type="molecule type" value="Genomic_DNA"/>
</dbReference>
<evidence type="ECO:0000313" key="2">
    <source>
        <dbReference type="EMBL" id="MBE8718043.1"/>
    </source>
</evidence>
<keyword evidence="2" id="KW-0378">Hydrolase</keyword>